<evidence type="ECO:0000256" key="6">
    <source>
        <dbReference type="ARBA" id="ARBA00022898"/>
    </source>
</evidence>
<keyword evidence="5 12" id="KW-0210">Decarboxylase</keyword>
<reference evidence="13 14" key="1">
    <citation type="submission" date="2018-01" db="EMBL/GenBank/DDBJ databases">
        <title>Draft genome sequences of six Vibrio diazotrophicus strains isolated from deep-sea sediments of the Baltic Sea.</title>
        <authorList>
            <person name="Castillo D."/>
            <person name="Vandieken V."/>
            <person name="Chiang O."/>
            <person name="Middelboe M."/>
        </authorList>
    </citation>
    <scope>NUCLEOTIDE SEQUENCE [LARGE SCALE GENOMIC DNA]</scope>
    <source>
        <strain evidence="13 14">65.10M</strain>
    </source>
</reference>
<comment type="subunit">
    <text evidence="2 12">Homodimer.</text>
</comment>
<dbReference type="PIRSF" id="PIRSF038941">
    <property type="entry name" value="NspC"/>
    <property type="match status" value="1"/>
</dbReference>
<evidence type="ECO:0000256" key="4">
    <source>
        <dbReference type="ARBA" id="ARBA00013633"/>
    </source>
</evidence>
<dbReference type="EC" id="4.1.1.96" evidence="3 12"/>
<comment type="function">
    <text evidence="12">Catalyzes the decarboxylation of carboxynorspermidine and carboxyspermidine.</text>
</comment>
<keyword evidence="7 12" id="KW-0745">Spermidine biosynthesis</keyword>
<dbReference type="Gene3D" id="2.40.37.10">
    <property type="entry name" value="Lyase, Ornithine Decarboxylase, Chain A, domain 1"/>
    <property type="match status" value="1"/>
</dbReference>
<comment type="catalytic activity">
    <reaction evidence="10 12">
        <text>carboxyspermidine + H(+) = spermidine + CO2</text>
        <dbReference type="Rhea" id="RHEA:34095"/>
        <dbReference type="ChEBI" id="CHEBI:15378"/>
        <dbReference type="ChEBI" id="CHEBI:16526"/>
        <dbReference type="ChEBI" id="CHEBI:57834"/>
        <dbReference type="ChEBI" id="CHEBI:65072"/>
        <dbReference type="EC" id="4.1.1.96"/>
    </reaction>
</comment>
<name>A0ABX4WCK7_VIBDI</name>
<dbReference type="InterPro" id="IPR009006">
    <property type="entry name" value="Ala_racemase/Decarboxylase_C"/>
</dbReference>
<evidence type="ECO:0000256" key="10">
    <source>
        <dbReference type="ARBA" id="ARBA00047351"/>
    </source>
</evidence>
<evidence type="ECO:0000313" key="14">
    <source>
        <dbReference type="Proteomes" id="UP000236547"/>
    </source>
</evidence>
<dbReference type="SUPFAM" id="SSF51419">
    <property type="entry name" value="PLP-binding barrel"/>
    <property type="match status" value="1"/>
</dbReference>
<dbReference type="RefSeq" id="WP_102968195.1">
    <property type="nucleotide sequence ID" value="NZ_JAPWHJ010000003.1"/>
</dbReference>
<comment type="subcellular location">
    <subcellularLocation>
        <location evidence="12">Cytoplasm</location>
    </subcellularLocation>
</comment>
<dbReference type="InterPro" id="IPR029066">
    <property type="entry name" value="PLP-binding_barrel"/>
</dbReference>
<gene>
    <name evidence="13" type="primary">nspC</name>
    <name evidence="13" type="ORF">C1O25_07680</name>
</gene>
<dbReference type="SUPFAM" id="SSF50621">
    <property type="entry name" value="Alanine racemase C-terminal domain-like"/>
    <property type="match status" value="1"/>
</dbReference>
<dbReference type="PANTHER" id="PTHR43727">
    <property type="entry name" value="DIAMINOPIMELATE DECARBOXYLASE"/>
    <property type="match status" value="1"/>
</dbReference>
<evidence type="ECO:0000256" key="11">
    <source>
        <dbReference type="ARBA" id="ARBA00047389"/>
    </source>
</evidence>
<dbReference type="Gene3D" id="3.20.20.10">
    <property type="entry name" value="Alanine racemase"/>
    <property type="match status" value="1"/>
</dbReference>
<comment type="similarity">
    <text evidence="9 12">Belongs to the Orn/Lys/Arg decarboxylase class-II family. NspC subfamily.</text>
</comment>
<evidence type="ECO:0000256" key="5">
    <source>
        <dbReference type="ARBA" id="ARBA00022793"/>
    </source>
</evidence>
<dbReference type="PANTHER" id="PTHR43727:SF1">
    <property type="entry name" value="CARBOXYNORSPERMIDINE_CARBOXYSPERMIDINE DECARBOXYLASE"/>
    <property type="match status" value="1"/>
</dbReference>
<evidence type="ECO:0000256" key="12">
    <source>
        <dbReference type="PIRNR" id="PIRNR038941"/>
    </source>
</evidence>
<keyword evidence="6 12" id="KW-0663">Pyridoxal phosphate</keyword>
<protein>
    <recommendedName>
        <fullName evidence="4 12">Carboxynorspermidine/carboxyspermidine decarboxylase</fullName>
        <shortName evidence="12">CANS DC/CAS DC</shortName>
        <shortName evidence="12">CANSDC/CASDC</shortName>
        <ecNumber evidence="3 12">4.1.1.96</ecNumber>
    </recommendedName>
</protein>
<organism evidence="13 14">
    <name type="scientific">Vibrio diazotrophicus</name>
    <dbReference type="NCBI Taxonomy" id="685"/>
    <lineage>
        <taxon>Bacteria</taxon>
        <taxon>Pseudomonadati</taxon>
        <taxon>Pseudomonadota</taxon>
        <taxon>Gammaproteobacteria</taxon>
        <taxon>Vibrionales</taxon>
        <taxon>Vibrionaceae</taxon>
        <taxon>Vibrio</taxon>
    </lineage>
</organism>
<evidence type="ECO:0000256" key="2">
    <source>
        <dbReference type="ARBA" id="ARBA00011738"/>
    </source>
</evidence>
<evidence type="ECO:0000256" key="7">
    <source>
        <dbReference type="ARBA" id="ARBA00023066"/>
    </source>
</evidence>
<comment type="catalytic activity">
    <reaction evidence="11 12">
        <text>carboxynorspermidine + H(+) = norspermidine + CO2</text>
        <dbReference type="Rhea" id="RHEA:34099"/>
        <dbReference type="ChEBI" id="CHEBI:15378"/>
        <dbReference type="ChEBI" id="CHEBI:16526"/>
        <dbReference type="ChEBI" id="CHEBI:57920"/>
        <dbReference type="ChEBI" id="CHEBI:65070"/>
        <dbReference type="EC" id="4.1.1.96"/>
    </reaction>
</comment>
<evidence type="ECO:0000313" key="13">
    <source>
        <dbReference type="EMBL" id="PNI01403.1"/>
    </source>
</evidence>
<sequence>MQKSELKTPYFMIDESKLIANLEIAKRLKEISGVKLVLALKCFSTWGVFDIIKPYLDGTTSSGPFEVKLGYETFGGETHAYSVGYSEDDVKEVADICDKMIFNSQSQLSAYRHLVEGKASIGLRLNPGVSYAGQDLANPARKFSRLGVQADHVDGSVFDTINGVMFHMNCENKDVDAFIGLLDSISERFGEYLNKLDWVSMGGGVFFTWPGYDVEKLGLALKAFSEKHGVQLYLEPGEAVITKTTDLVVTVVDIVENGMKTAIVDSATEAHRLDTLIYNEPASVLEASESGEHEYVIGSCSCLAGDQFCIAKFDQPLQIGQKLHILDSAGYTMVKLNWFNGLKMPSVYCERSNGDIQKLNEFGYQDFKRSLSQWSVK</sequence>
<dbReference type="EMBL" id="POSM01000008">
    <property type="protein sequence ID" value="PNI01403.1"/>
    <property type="molecule type" value="Genomic_DNA"/>
</dbReference>
<evidence type="ECO:0000256" key="8">
    <source>
        <dbReference type="ARBA" id="ARBA00023239"/>
    </source>
</evidence>
<evidence type="ECO:0000256" key="9">
    <source>
        <dbReference type="ARBA" id="ARBA00025802"/>
    </source>
</evidence>
<comment type="cofactor">
    <cofactor evidence="1 12">
        <name>pyridoxal 5'-phosphate</name>
        <dbReference type="ChEBI" id="CHEBI:597326"/>
    </cofactor>
</comment>
<dbReference type="NCBIfam" id="TIGR01047">
    <property type="entry name" value="nspC"/>
    <property type="match status" value="1"/>
</dbReference>
<evidence type="ECO:0000256" key="1">
    <source>
        <dbReference type="ARBA" id="ARBA00001933"/>
    </source>
</evidence>
<accession>A0ABX4WCK7</accession>
<keyword evidence="12" id="KW-0963">Cytoplasm</keyword>
<keyword evidence="14" id="KW-1185">Reference proteome</keyword>
<comment type="caution">
    <text evidence="13">The sequence shown here is derived from an EMBL/GenBank/DDBJ whole genome shotgun (WGS) entry which is preliminary data.</text>
</comment>
<evidence type="ECO:0000256" key="3">
    <source>
        <dbReference type="ARBA" id="ARBA00012259"/>
    </source>
</evidence>
<dbReference type="Proteomes" id="UP000236547">
    <property type="component" value="Unassembled WGS sequence"/>
</dbReference>
<proteinExistence type="inferred from homology"/>
<keyword evidence="12" id="KW-0620">Polyamine biosynthesis</keyword>
<keyword evidence="8 12" id="KW-0456">Lyase</keyword>
<dbReference type="InterPro" id="IPR005730">
    <property type="entry name" value="Nsp_de-COase"/>
</dbReference>
<dbReference type="CDD" id="cd06829">
    <property type="entry name" value="PLPDE_III_CANSDC"/>
    <property type="match status" value="1"/>
</dbReference>